<dbReference type="AlphaFoldDB" id="A0A497WRA1"/>
<dbReference type="Proteomes" id="UP000269157">
    <property type="component" value="Unassembled WGS sequence"/>
</dbReference>
<keyword evidence="1" id="KW-0732">Signal</keyword>
<evidence type="ECO:0000256" key="1">
    <source>
        <dbReference type="SAM" id="SignalP"/>
    </source>
</evidence>
<evidence type="ECO:0000313" key="2">
    <source>
        <dbReference type="EMBL" id="RLJ59102.1"/>
    </source>
</evidence>
<name>A0A497WRA1_9RHOB</name>
<evidence type="ECO:0000313" key="3">
    <source>
        <dbReference type="Proteomes" id="UP000269157"/>
    </source>
</evidence>
<protein>
    <submittedName>
        <fullName evidence="2">Uncharacterized protein</fullName>
    </submittedName>
</protein>
<keyword evidence="3" id="KW-1185">Reference proteome</keyword>
<dbReference type="PROSITE" id="PS51257">
    <property type="entry name" value="PROKAR_LIPOPROTEIN"/>
    <property type="match status" value="1"/>
</dbReference>
<dbReference type="EMBL" id="RCCE01000002">
    <property type="protein sequence ID" value="RLJ59102.1"/>
    <property type="molecule type" value="Genomic_DNA"/>
</dbReference>
<feature type="chain" id="PRO_5019746868" evidence="1">
    <location>
        <begin position="19"/>
        <end position="120"/>
    </location>
</feature>
<proteinExistence type="predicted"/>
<comment type="caution">
    <text evidence="2">The sequence shown here is derived from an EMBL/GenBank/DDBJ whole genome shotgun (WGS) entry which is preliminary data.</text>
</comment>
<feature type="signal peptide" evidence="1">
    <location>
        <begin position="1"/>
        <end position="18"/>
    </location>
</feature>
<gene>
    <name evidence="2" type="ORF">BCF46_1246</name>
</gene>
<organism evidence="2 3">
    <name type="scientific">Litoreibacter meonggei</name>
    <dbReference type="NCBI Taxonomy" id="1049199"/>
    <lineage>
        <taxon>Bacteria</taxon>
        <taxon>Pseudomonadati</taxon>
        <taxon>Pseudomonadota</taxon>
        <taxon>Alphaproteobacteria</taxon>
        <taxon>Rhodobacterales</taxon>
        <taxon>Roseobacteraceae</taxon>
        <taxon>Litoreibacter</taxon>
    </lineage>
</organism>
<accession>A0A497WRA1</accession>
<sequence length="120" mass="13172">MIATIRATAFATALTGLAACQPSITESDAIFYGYCVGIYPHAEVAIQRGHLRYPRGTFQRVADRASRSFPAPVNWDAENANIFRREMGRGQNHGSAISRGDVQSRDITRLDACIDWANGL</sequence>
<reference evidence="2 3" key="1">
    <citation type="submission" date="2018-10" db="EMBL/GenBank/DDBJ databases">
        <title>Genomic Encyclopedia of Archaeal and Bacterial Type Strains, Phase II (KMG-II): from individual species to whole genera.</title>
        <authorList>
            <person name="Goeker M."/>
        </authorList>
    </citation>
    <scope>NUCLEOTIDE SEQUENCE [LARGE SCALE GENOMIC DNA]</scope>
    <source>
        <strain evidence="2 3">DSM 29466</strain>
    </source>
</reference>